<protein>
    <submittedName>
        <fullName evidence="7">Unannotated protein</fullName>
    </submittedName>
</protein>
<dbReference type="Pfam" id="PF01613">
    <property type="entry name" value="Flavin_Reduct"/>
    <property type="match status" value="1"/>
</dbReference>
<dbReference type="GO" id="GO:0010181">
    <property type="term" value="F:FMN binding"/>
    <property type="evidence" value="ECO:0007669"/>
    <property type="project" value="InterPro"/>
</dbReference>
<name>A0A6J7QQQ3_9ZZZZ</name>
<evidence type="ECO:0000313" key="4">
    <source>
        <dbReference type="EMBL" id="CAB4733547.1"/>
    </source>
</evidence>
<dbReference type="PANTHER" id="PTHR30466">
    <property type="entry name" value="FLAVIN REDUCTASE"/>
    <property type="match status" value="1"/>
</dbReference>
<evidence type="ECO:0000256" key="1">
    <source>
        <dbReference type="ARBA" id="ARBA00008898"/>
    </source>
</evidence>
<evidence type="ECO:0000256" key="2">
    <source>
        <dbReference type="ARBA" id="ARBA00023002"/>
    </source>
</evidence>
<accession>A0A6J7QQQ3</accession>
<comment type="similarity">
    <text evidence="1">Belongs to the non-flavoprotein flavin reductase family.</text>
</comment>
<dbReference type="InterPro" id="IPR002563">
    <property type="entry name" value="Flavin_Rdtase-like_dom"/>
</dbReference>
<dbReference type="EMBL" id="CAFBMH010000007">
    <property type="protein sequence ID" value="CAB4892107.1"/>
    <property type="molecule type" value="Genomic_DNA"/>
</dbReference>
<feature type="domain" description="Flavin reductase like" evidence="3">
    <location>
        <begin position="10"/>
        <end position="156"/>
    </location>
</feature>
<dbReference type="SMART" id="SM00903">
    <property type="entry name" value="Flavin_Reduct"/>
    <property type="match status" value="1"/>
</dbReference>
<evidence type="ECO:0000313" key="7">
    <source>
        <dbReference type="EMBL" id="CAB5018929.1"/>
    </source>
</evidence>
<keyword evidence="2" id="KW-0560">Oxidoreductase</keyword>
<reference evidence="7" key="1">
    <citation type="submission" date="2020-05" db="EMBL/GenBank/DDBJ databases">
        <authorList>
            <person name="Chiriac C."/>
            <person name="Salcher M."/>
            <person name="Ghai R."/>
            <person name="Kavagutti S V."/>
        </authorList>
    </citation>
    <scope>NUCLEOTIDE SEQUENCE</scope>
</reference>
<gene>
    <name evidence="4" type="ORF">UFOPK2754_00650</name>
    <name evidence="5" type="ORF">UFOPK3139_03219</name>
    <name evidence="6" type="ORF">UFOPK3543_00343</name>
    <name evidence="7" type="ORF">UFOPK3967_02641</name>
</gene>
<dbReference type="InterPro" id="IPR050268">
    <property type="entry name" value="NADH-dep_flavin_reductase"/>
</dbReference>
<evidence type="ECO:0000259" key="3">
    <source>
        <dbReference type="SMART" id="SM00903"/>
    </source>
</evidence>
<dbReference type="PANTHER" id="PTHR30466:SF11">
    <property type="entry name" value="FLAVIN-DEPENDENT MONOOXYGENASE, REDUCTASE SUBUNIT HSAB"/>
    <property type="match status" value="1"/>
</dbReference>
<evidence type="ECO:0000313" key="6">
    <source>
        <dbReference type="EMBL" id="CAB4892107.1"/>
    </source>
</evidence>
<dbReference type="EMBL" id="CAEZYR010000016">
    <property type="protein sequence ID" value="CAB4733547.1"/>
    <property type="molecule type" value="Genomic_DNA"/>
</dbReference>
<organism evidence="7">
    <name type="scientific">freshwater metagenome</name>
    <dbReference type="NCBI Taxonomy" id="449393"/>
    <lineage>
        <taxon>unclassified sequences</taxon>
        <taxon>metagenomes</taxon>
        <taxon>ecological metagenomes</taxon>
    </lineage>
</organism>
<dbReference type="SUPFAM" id="SSF50475">
    <property type="entry name" value="FMN-binding split barrel"/>
    <property type="match status" value="1"/>
</dbReference>
<dbReference type="GO" id="GO:0042602">
    <property type="term" value="F:riboflavin reductase (NADPH) activity"/>
    <property type="evidence" value="ECO:0007669"/>
    <property type="project" value="TreeGrafter"/>
</dbReference>
<sequence>MIDRVIKRSLGQMMKGVEIVSASHDGVTRAYCSHWVTQVSFEEPIVMASVSPKHDTHPLIVASGRFAVSILAADQVDIGQYFSYPGRKFRHLAPEYLTDVDGWAVVPNAIAWLGCEVVDHVTGRFDHDLFFARVVVTGEGRLREAPLLYSSRLGWRSAGESAREPGQSVRDRLLARLEALGLPADDEGDNDD</sequence>
<dbReference type="EMBL" id="CAFABA010000233">
    <property type="protein sequence ID" value="CAB4836774.1"/>
    <property type="molecule type" value="Genomic_DNA"/>
</dbReference>
<proteinExistence type="inferred from homology"/>
<dbReference type="Gene3D" id="2.30.110.10">
    <property type="entry name" value="Electron Transport, Fmn-binding Protein, Chain A"/>
    <property type="match status" value="1"/>
</dbReference>
<evidence type="ECO:0000313" key="5">
    <source>
        <dbReference type="EMBL" id="CAB4836774.1"/>
    </source>
</evidence>
<dbReference type="EMBL" id="CAFBOS010000216">
    <property type="protein sequence ID" value="CAB5018929.1"/>
    <property type="molecule type" value="Genomic_DNA"/>
</dbReference>
<dbReference type="InterPro" id="IPR012349">
    <property type="entry name" value="Split_barrel_FMN-bd"/>
</dbReference>
<dbReference type="AlphaFoldDB" id="A0A6J7QQQ3"/>